<gene>
    <name evidence="1" type="ORF">B0T20DRAFT_356395</name>
</gene>
<comment type="caution">
    <text evidence="1">The sequence shown here is derived from an EMBL/GenBank/DDBJ whole genome shotgun (WGS) entry which is preliminary data.</text>
</comment>
<keyword evidence="2" id="KW-1185">Reference proteome</keyword>
<proteinExistence type="predicted"/>
<evidence type="ECO:0000313" key="2">
    <source>
        <dbReference type="Proteomes" id="UP001281003"/>
    </source>
</evidence>
<reference evidence="1" key="2">
    <citation type="submission" date="2023-07" db="EMBL/GenBank/DDBJ databases">
        <authorList>
            <consortium name="Lawrence Berkeley National Laboratory"/>
            <person name="Haridas S."/>
            <person name="Hensen N."/>
            <person name="Bonometti L."/>
            <person name="Westerberg I."/>
            <person name="Brannstrom I.O."/>
            <person name="Guillou S."/>
            <person name="Cros-Aarteil S."/>
            <person name="Calhoun S."/>
            <person name="Kuo A."/>
            <person name="Mondo S."/>
            <person name="Pangilinan J."/>
            <person name="Riley R."/>
            <person name="LaButti K."/>
            <person name="Andreopoulos B."/>
            <person name="Lipzen A."/>
            <person name="Chen C."/>
            <person name="Yanf M."/>
            <person name="Daum C."/>
            <person name="Ng V."/>
            <person name="Clum A."/>
            <person name="Steindorff A."/>
            <person name="Ohm R."/>
            <person name="Martin F."/>
            <person name="Silar P."/>
            <person name="Natvig D."/>
            <person name="Lalanne C."/>
            <person name="Gautier V."/>
            <person name="Ament-velasquez S.L."/>
            <person name="Kruys A."/>
            <person name="Hutchinson M.I."/>
            <person name="Powell A.J."/>
            <person name="Barry K."/>
            <person name="Miller A.N."/>
            <person name="Grigoriev I.V."/>
            <person name="Debuchy R."/>
            <person name="Gladieux P."/>
            <person name="Thoren M.H."/>
            <person name="Johannesson H."/>
        </authorList>
    </citation>
    <scope>NUCLEOTIDE SEQUENCE</scope>
    <source>
        <strain evidence="1">FGSC 1904</strain>
    </source>
</reference>
<dbReference type="Proteomes" id="UP001281003">
    <property type="component" value="Unassembled WGS sequence"/>
</dbReference>
<feature type="non-terminal residue" evidence="1">
    <location>
        <position position="1"/>
    </location>
</feature>
<dbReference type="EMBL" id="JAUTDP010000008">
    <property type="protein sequence ID" value="KAK3397241.1"/>
    <property type="molecule type" value="Genomic_DNA"/>
</dbReference>
<protein>
    <submittedName>
        <fullName evidence="1">Uncharacterized protein</fullName>
    </submittedName>
</protein>
<reference evidence="1" key="1">
    <citation type="journal article" date="2023" name="Mol. Phylogenet. Evol.">
        <title>Genome-scale phylogeny and comparative genomics of the fungal order Sordariales.</title>
        <authorList>
            <person name="Hensen N."/>
            <person name="Bonometti L."/>
            <person name="Westerberg I."/>
            <person name="Brannstrom I.O."/>
            <person name="Guillou S."/>
            <person name="Cros-Aarteil S."/>
            <person name="Calhoun S."/>
            <person name="Haridas S."/>
            <person name="Kuo A."/>
            <person name="Mondo S."/>
            <person name="Pangilinan J."/>
            <person name="Riley R."/>
            <person name="LaButti K."/>
            <person name="Andreopoulos B."/>
            <person name="Lipzen A."/>
            <person name="Chen C."/>
            <person name="Yan M."/>
            <person name="Daum C."/>
            <person name="Ng V."/>
            <person name="Clum A."/>
            <person name="Steindorff A."/>
            <person name="Ohm R.A."/>
            <person name="Martin F."/>
            <person name="Silar P."/>
            <person name="Natvig D.O."/>
            <person name="Lalanne C."/>
            <person name="Gautier V."/>
            <person name="Ament-Velasquez S.L."/>
            <person name="Kruys A."/>
            <person name="Hutchinson M.I."/>
            <person name="Powell A.J."/>
            <person name="Barry K."/>
            <person name="Miller A.N."/>
            <person name="Grigoriev I.V."/>
            <person name="Debuchy R."/>
            <person name="Gladieux P."/>
            <person name="Hiltunen Thoren M."/>
            <person name="Johannesson H."/>
        </authorList>
    </citation>
    <scope>NUCLEOTIDE SEQUENCE</scope>
    <source>
        <strain evidence="1">FGSC 1904</strain>
    </source>
</reference>
<accession>A0AAE0PC72</accession>
<sequence length="68" mass="7953">DGIRLGGATNWEIWRLSSDAPHLRPMSRRDRQEDRTCAEYVKNRVEKTWSVFGVPICRVRAENVRACH</sequence>
<evidence type="ECO:0000313" key="1">
    <source>
        <dbReference type="EMBL" id="KAK3397241.1"/>
    </source>
</evidence>
<name>A0AAE0PC72_SORBR</name>
<dbReference type="AlphaFoldDB" id="A0AAE0PC72"/>
<organism evidence="1 2">
    <name type="scientific">Sordaria brevicollis</name>
    <dbReference type="NCBI Taxonomy" id="83679"/>
    <lineage>
        <taxon>Eukaryota</taxon>
        <taxon>Fungi</taxon>
        <taxon>Dikarya</taxon>
        <taxon>Ascomycota</taxon>
        <taxon>Pezizomycotina</taxon>
        <taxon>Sordariomycetes</taxon>
        <taxon>Sordariomycetidae</taxon>
        <taxon>Sordariales</taxon>
        <taxon>Sordariaceae</taxon>
        <taxon>Sordaria</taxon>
    </lineage>
</organism>